<evidence type="ECO:0000313" key="1">
    <source>
        <dbReference type="EMBL" id="PRZ04394.1"/>
    </source>
</evidence>
<dbReference type="Gene3D" id="3.90.1720.10">
    <property type="entry name" value="endopeptidase domain like (from Nostoc punctiforme)"/>
    <property type="match status" value="1"/>
</dbReference>
<proteinExistence type="predicted"/>
<keyword evidence="2" id="KW-1185">Reference proteome</keyword>
<dbReference type="InterPro" id="IPR038765">
    <property type="entry name" value="Papain-like_cys_pep_sf"/>
</dbReference>
<accession>A0ABX5EAV8</accession>
<reference evidence="1 2" key="1">
    <citation type="submission" date="2018-03" db="EMBL/GenBank/DDBJ databases">
        <title>Comparative analysis of microorganisms from saline springs in Andes Mountain Range, Colombia.</title>
        <authorList>
            <person name="Rubin E."/>
        </authorList>
    </citation>
    <scope>NUCLEOTIDE SEQUENCE [LARGE SCALE GENOMIC DNA]</scope>
    <source>
        <strain evidence="1 2">CG 23</strain>
    </source>
</reference>
<dbReference type="EMBL" id="PVTX01000010">
    <property type="protein sequence ID" value="PRZ04394.1"/>
    <property type="molecule type" value="Genomic_DNA"/>
</dbReference>
<evidence type="ECO:0000313" key="2">
    <source>
        <dbReference type="Proteomes" id="UP000239895"/>
    </source>
</evidence>
<name>A0ABX5EAV8_9MICO</name>
<comment type="caution">
    <text evidence="1">The sequence shown here is derived from an EMBL/GenBank/DDBJ whole genome shotgun (WGS) entry which is preliminary data.</text>
</comment>
<gene>
    <name evidence="1" type="ORF">BCL65_11055</name>
</gene>
<organism evidence="1 2">
    <name type="scientific">Isoptericola halotolerans</name>
    <dbReference type="NCBI Taxonomy" id="300560"/>
    <lineage>
        <taxon>Bacteria</taxon>
        <taxon>Bacillati</taxon>
        <taxon>Actinomycetota</taxon>
        <taxon>Actinomycetes</taxon>
        <taxon>Micrococcales</taxon>
        <taxon>Promicromonosporaceae</taxon>
        <taxon>Isoptericola</taxon>
    </lineage>
</organism>
<dbReference type="SUPFAM" id="SSF54001">
    <property type="entry name" value="Cysteine proteinases"/>
    <property type="match status" value="1"/>
</dbReference>
<protein>
    <recommendedName>
        <fullName evidence="3">Permuted papain-like amidase YaeF/Yiix C92 family enzyme</fullName>
    </recommendedName>
</protein>
<dbReference type="Proteomes" id="UP000239895">
    <property type="component" value="Unassembled WGS sequence"/>
</dbReference>
<dbReference type="RefSeq" id="WP_106269181.1">
    <property type="nucleotide sequence ID" value="NZ_PVTX01000010.1"/>
</dbReference>
<evidence type="ECO:0008006" key="3">
    <source>
        <dbReference type="Google" id="ProtNLM"/>
    </source>
</evidence>
<sequence>MNVYVVLSCSTTVLSRAIRWATGAEFTHAALALDPDLEHMFSFGRRRAGNPFVGCFKRERIDDELYRRMPVLPGAVIEVPVTAQQRDVVGAQVARFVLDSGAYSYNHAGLVGRGSESSTRFVCSEFVYHVLRSAGVCDLGVPRWKVSPQMLLRVPGDMVFRGDLKRYRPLTLDGTRVRMAA</sequence>